<dbReference type="Proteomes" id="UP000308600">
    <property type="component" value="Unassembled WGS sequence"/>
</dbReference>
<keyword evidence="2" id="KW-1185">Reference proteome</keyword>
<evidence type="ECO:0000313" key="1">
    <source>
        <dbReference type="EMBL" id="TFK62695.1"/>
    </source>
</evidence>
<proteinExistence type="predicted"/>
<gene>
    <name evidence="1" type="ORF">BDN72DRAFT_862646</name>
</gene>
<reference evidence="1 2" key="1">
    <citation type="journal article" date="2019" name="Nat. Ecol. Evol.">
        <title>Megaphylogeny resolves global patterns of mushroom evolution.</title>
        <authorList>
            <person name="Varga T."/>
            <person name="Krizsan K."/>
            <person name="Foldi C."/>
            <person name="Dima B."/>
            <person name="Sanchez-Garcia M."/>
            <person name="Sanchez-Ramirez S."/>
            <person name="Szollosi G.J."/>
            <person name="Szarkandi J.G."/>
            <person name="Papp V."/>
            <person name="Albert L."/>
            <person name="Andreopoulos W."/>
            <person name="Angelini C."/>
            <person name="Antonin V."/>
            <person name="Barry K.W."/>
            <person name="Bougher N.L."/>
            <person name="Buchanan P."/>
            <person name="Buyck B."/>
            <person name="Bense V."/>
            <person name="Catcheside P."/>
            <person name="Chovatia M."/>
            <person name="Cooper J."/>
            <person name="Damon W."/>
            <person name="Desjardin D."/>
            <person name="Finy P."/>
            <person name="Geml J."/>
            <person name="Haridas S."/>
            <person name="Hughes K."/>
            <person name="Justo A."/>
            <person name="Karasinski D."/>
            <person name="Kautmanova I."/>
            <person name="Kiss B."/>
            <person name="Kocsube S."/>
            <person name="Kotiranta H."/>
            <person name="LaButti K.M."/>
            <person name="Lechner B.E."/>
            <person name="Liimatainen K."/>
            <person name="Lipzen A."/>
            <person name="Lukacs Z."/>
            <person name="Mihaltcheva S."/>
            <person name="Morgado L.N."/>
            <person name="Niskanen T."/>
            <person name="Noordeloos M.E."/>
            <person name="Ohm R.A."/>
            <person name="Ortiz-Santana B."/>
            <person name="Ovrebo C."/>
            <person name="Racz N."/>
            <person name="Riley R."/>
            <person name="Savchenko A."/>
            <person name="Shiryaev A."/>
            <person name="Soop K."/>
            <person name="Spirin V."/>
            <person name="Szebenyi C."/>
            <person name="Tomsovsky M."/>
            <person name="Tulloss R.E."/>
            <person name="Uehling J."/>
            <person name="Grigoriev I.V."/>
            <person name="Vagvolgyi C."/>
            <person name="Papp T."/>
            <person name="Martin F.M."/>
            <person name="Miettinen O."/>
            <person name="Hibbett D.S."/>
            <person name="Nagy L.G."/>
        </authorList>
    </citation>
    <scope>NUCLEOTIDE SEQUENCE [LARGE SCALE GENOMIC DNA]</scope>
    <source>
        <strain evidence="1 2">NL-1719</strain>
    </source>
</reference>
<dbReference type="EMBL" id="ML208565">
    <property type="protein sequence ID" value="TFK62695.1"/>
    <property type="molecule type" value="Genomic_DNA"/>
</dbReference>
<accession>A0ACD3AAE0</accession>
<sequence length="377" mass="42752">MNQLEIPEEIFEQIIEHLGDDRAALIACSTTSRRLLLICRAQLFHALRIFHTITDQRRAKFERLRDILKANPGMGKYVHHLWLYLQASDSTPGTDTDLLSVLDKFDNLQSLEILSIYPGSFLWQGISPEMQNSIQRLLRLPSLTSLRFHRQFDIPTSILEGATAVKNIILTATSWSTIGTEFHDLPLPRPTSLRILQYSPIGEDNSVYKYLQQSRVPFLIHDLTSLDVELMASTVPCIQSILETNRDISDLKVTFRRVAHNLDLSVATAMETLSVTADLHGWYQDVAAHNADAMLWTLMSITPSSSCLKSIHMEVNIPPEEIDIVSWDRLDDIFVRLKRDGALETVRVHLSSLVDYAAAFPPIIDRLPKCLQLGLFP</sequence>
<evidence type="ECO:0000313" key="2">
    <source>
        <dbReference type="Proteomes" id="UP000308600"/>
    </source>
</evidence>
<organism evidence="1 2">
    <name type="scientific">Pluteus cervinus</name>
    <dbReference type="NCBI Taxonomy" id="181527"/>
    <lineage>
        <taxon>Eukaryota</taxon>
        <taxon>Fungi</taxon>
        <taxon>Dikarya</taxon>
        <taxon>Basidiomycota</taxon>
        <taxon>Agaricomycotina</taxon>
        <taxon>Agaricomycetes</taxon>
        <taxon>Agaricomycetidae</taxon>
        <taxon>Agaricales</taxon>
        <taxon>Pluteineae</taxon>
        <taxon>Pluteaceae</taxon>
        <taxon>Pluteus</taxon>
    </lineage>
</organism>
<name>A0ACD3AAE0_9AGAR</name>
<protein>
    <submittedName>
        <fullName evidence="1">Uncharacterized protein</fullName>
    </submittedName>
</protein>